<comment type="caution">
    <text evidence="1">The sequence shown here is derived from an EMBL/GenBank/DDBJ whole genome shotgun (WGS) entry which is preliminary data.</text>
</comment>
<evidence type="ECO:0000313" key="2">
    <source>
        <dbReference type="Proteomes" id="UP000186868"/>
    </source>
</evidence>
<dbReference type="Pfam" id="PF14345">
    <property type="entry name" value="GDYXXLXY"/>
    <property type="match status" value="1"/>
</dbReference>
<proteinExistence type="predicted"/>
<evidence type="ECO:0000313" key="1">
    <source>
        <dbReference type="EMBL" id="OKH25282.1"/>
    </source>
</evidence>
<accession>A0A1U7HNW6</accession>
<reference evidence="1 2" key="1">
    <citation type="submission" date="2016-11" db="EMBL/GenBank/DDBJ databases">
        <title>Draft Genome Sequences of Nine Cyanobacterial Strains from Diverse Habitats.</title>
        <authorList>
            <person name="Zhu T."/>
            <person name="Hou S."/>
            <person name="Lu X."/>
            <person name="Hess W.R."/>
        </authorList>
    </citation>
    <scope>NUCLEOTIDE SEQUENCE [LARGE SCALE GENOMIC DNA]</scope>
    <source>
        <strain evidence="1 2">NIES-593</strain>
    </source>
</reference>
<dbReference type="Proteomes" id="UP000186868">
    <property type="component" value="Unassembled WGS sequence"/>
</dbReference>
<dbReference type="STRING" id="1921803.NIES593_05890"/>
<gene>
    <name evidence="1" type="ORF">NIES593_05890</name>
</gene>
<dbReference type="InterPro" id="IPR025833">
    <property type="entry name" value="GDYXXLXY"/>
</dbReference>
<organism evidence="1 2">
    <name type="scientific">Hydrococcus rivularis NIES-593</name>
    <dbReference type="NCBI Taxonomy" id="1921803"/>
    <lineage>
        <taxon>Bacteria</taxon>
        <taxon>Bacillati</taxon>
        <taxon>Cyanobacteriota</taxon>
        <taxon>Cyanophyceae</taxon>
        <taxon>Pleurocapsales</taxon>
        <taxon>Hydrococcaceae</taxon>
        <taxon>Hydrococcus</taxon>
    </lineage>
</organism>
<name>A0A1U7HNW6_9CYAN</name>
<sequence length="205" mass="23492">MMNKISSWRFWVPLLFQSALILVVPAQAIYTHFSGKTIVLQTLPIDPYALLRGRSLRLRYNISRVDALERLPGWETIVQSNRGEKQTAFRTGTRFYIILQAPAKAAEPGEPPRVWKPVAVSRDCPSDLPSDRVALEGKQSIYPWIDYGLETYYFPQERGDEIKARIGQTLENSNRERPFAVEVKVDSQGHAIPLSLWIGNNNYRF</sequence>
<keyword evidence="2" id="KW-1185">Reference proteome</keyword>
<dbReference type="AlphaFoldDB" id="A0A1U7HNW6"/>
<dbReference type="RefSeq" id="WP_073598689.1">
    <property type="nucleotide sequence ID" value="NZ_MRCB01000004.1"/>
</dbReference>
<dbReference type="EMBL" id="MRCB01000004">
    <property type="protein sequence ID" value="OKH25282.1"/>
    <property type="molecule type" value="Genomic_DNA"/>
</dbReference>
<dbReference type="OrthoDB" id="4868247at2"/>
<protein>
    <submittedName>
        <fullName evidence="1">Membrane-anchored protein</fullName>
    </submittedName>
</protein>